<accession>A0A811VAJ5</accession>
<evidence type="ECO:0000313" key="4">
    <source>
        <dbReference type="EMBL" id="CAD7012024.1"/>
    </source>
</evidence>
<dbReference type="GO" id="GO:0003723">
    <property type="term" value="F:RNA binding"/>
    <property type="evidence" value="ECO:0007669"/>
    <property type="project" value="InterPro"/>
</dbReference>
<proteinExistence type="predicted"/>
<evidence type="ECO:0000259" key="2">
    <source>
        <dbReference type="Pfam" id="PF13086"/>
    </source>
</evidence>
<evidence type="ECO:0000313" key="5">
    <source>
        <dbReference type="Proteomes" id="UP000606786"/>
    </source>
</evidence>
<reference evidence="4" key="1">
    <citation type="submission" date="2020-11" db="EMBL/GenBank/DDBJ databases">
        <authorList>
            <person name="Whitehead M."/>
        </authorList>
    </citation>
    <scope>NUCLEOTIDE SEQUENCE</scope>
    <source>
        <strain evidence="4">EGII</strain>
    </source>
</reference>
<sequence>MERTNSPNSESSTSDYGSISDICGHVEDLKITNDDEYKHVPPAGMLGVFGAFRSITGLHPYYPSLKMKMAQENSFAMEELSEIDEDIADYLKSLKLTRRNISAVYEMLLQIEDLYNMAPYVQMYLKNVKVTQIGKTVSFEIDVPSDVNVQAILNPGNDEVVFVPLLSSLESNHKLRYPIDLLLEHPHESHENNENIRRQVFILDALRGNTAYVQTEGINTSQPYDIIFRPLRMQYRYQCKALELLNKQRIEYLFPNKNYYTQGNTDLDLNLLNKSIEGNPEQIQAIEQIVSGANPYSPYILFGPPGTGKTTTIVEAILQIYMRETSPHILVTASANSACDTLALKLCELFTTNKQLQNIAQSRRIFEANTQKLVNVDILRVFSRQNCTKNKKSLHPLLLEYSNYNNEMYLAPSVELLKKFHIIILTLNTMGRLRRGTKGNWPFTHIFIDEAGTSTLPEALIAITSVDTRHCRVILSGDTQQLRPVVKSPVAGGLGLNHSVMERLLTRHCYRKTANGSYDKTMLTLLRRNYRSHPEIMGLYNRLYYKGDLIAQVNMDKLLNVENVPLMKDKNFPILVQCVHGKLGTIENSKSYYNLAEVCAIVKIIEKLESDRDIKVTSKDIGVISPYNLQCTMLKINCSKGEYLALKSAPWNYFKDAKNR</sequence>
<dbReference type="EMBL" id="CAJHJT010000056">
    <property type="protein sequence ID" value="CAD7012024.1"/>
    <property type="molecule type" value="Genomic_DNA"/>
</dbReference>
<dbReference type="InterPro" id="IPR026122">
    <property type="entry name" value="MOV-10/SDE3_DEXXQ/H-box"/>
</dbReference>
<dbReference type="CDD" id="cd18808">
    <property type="entry name" value="SF1_C_Upf1"/>
    <property type="match status" value="1"/>
</dbReference>
<keyword evidence="1" id="KW-0943">RNA-mediated gene silencing</keyword>
<organism evidence="4 5">
    <name type="scientific">Ceratitis capitata</name>
    <name type="common">Mediterranean fruit fly</name>
    <name type="synonym">Tephritis capitata</name>
    <dbReference type="NCBI Taxonomy" id="7213"/>
    <lineage>
        <taxon>Eukaryota</taxon>
        <taxon>Metazoa</taxon>
        <taxon>Ecdysozoa</taxon>
        <taxon>Arthropoda</taxon>
        <taxon>Hexapoda</taxon>
        <taxon>Insecta</taxon>
        <taxon>Pterygota</taxon>
        <taxon>Neoptera</taxon>
        <taxon>Endopterygota</taxon>
        <taxon>Diptera</taxon>
        <taxon>Brachycera</taxon>
        <taxon>Muscomorpha</taxon>
        <taxon>Tephritoidea</taxon>
        <taxon>Tephritidae</taxon>
        <taxon>Ceratitis</taxon>
        <taxon>Ceratitis</taxon>
    </lineage>
</organism>
<gene>
    <name evidence="4" type="ORF">CCAP1982_LOCUS20130</name>
</gene>
<dbReference type="SUPFAM" id="SSF52540">
    <property type="entry name" value="P-loop containing nucleoside triphosphate hydrolases"/>
    <property type="match status" value="1"/>
</dbReference>
<dbReference type="GO" id="GO:0032574">
    <property type="term" value="F:5'-3' RNA helicase activity"/>
    <property type="evidence" value="ECO:0007669"/>
    <property type="project" value="InterPro"/>
</dbReference>
<dbReference type="GO" id="GO:0043186">
    <property type="term" value="C:P granule"/>
    <property type="evidence" value="ECO:0007669"/>
    <property type="project" value="TreeGrafter"/>
</dbReference>
<dbReference type="PANTHER" id="PTHR10887">
    <property type="entry name" value="DNA2/NAM7 HELICASE FAMILY"/>
    <property type="match status" value="1"/>
</dbReference>
<name>A0A811VAJ5_CERCA</name>
<dbReference type="InterPro" id="IPR027417">
    <property type="entry name" value="P-loop_NTPase"/>
</dbReference>
<dbReference type="CDD" id="cd18038">
    <property type="entry name" value="DEXXQc_Helz-like"/>
    <property type="match status" value="1"/>
</dbReference>
<comment type="caution">
    <text evidence="4">The sequence shown here is derived from an EMBL/GenBank/DDBJ whole genome shotgun (WGS) entry which is preliminary data.</text>
</comment>
<dbReference type="GO" id="GO:0035194">
    <property type="term" value="P:regulatory ncRNA-mediated post-transcriptional gene silencing"/>
    <property type="evidence" value="ECO:0007669"/>
    <property type="project" value="TreeGrafter"/>
</dbReference>
<dbReference type="Pfam" id="PF13086">
    <property type="entry name" value="AAA_11"/>
    <property type="match status" value="2"/>
</dbReference>
<dbReference type="OrthoDB" id="6513042at2759"/>
<dbReference type="GO" id="GO:0005829">
    <property type="term" value="C:cytosol"/>
    <property type="evidence" value="ECO:0007669"/>
    <property type="project" value="TreeGrafter"/>
</dbReference>
<evidence type="ECO:0000259" key="3">
    <source>
        <dbReference type="Pfam" id="PF13087"/>
    </source>
</evidence>
<keyword evidence="5" id="KW-1185">Reference proteome</keyword>
<feature type="domain" description="DNA2/NAM7 helicase helicase" evidence="2">
    <location>
        <begin position="389"/>
        <end position="488"/>
    </location>
</feature>
<protein>
    <submittedName>
        <fullName evidence="4">(Mediterranean fruit fly) hypothetical protein</fullName>
    </submittedName>
</protein>
<dbReference type="Gene3D" id="3.40.50.300">
    <property type="entry name" value="P-loop containing nucleotide triphosphate hydrolases"/>
    <property type="match status" value="2"/>
</dbReference>
<dbReference type="InterPro" id="IPR045055">
    <property type="entry name" value="DNA2/NAM7-like"/>
</dbReference>
<dbReference type="PANTHER" id="PTHR10887:SF419">
    <property type="entry name" value="RNA HELICASE MOV10L1"/>
    <property type="match status" value="1"/>
</dbReference>
<feature type="domain" description="DNA2/NAM7 helicase helicase" evidence="2">
    <location>
        <begin position="279"/>
        <end position="369"/>
    </location>
</feature>
<dbReference type="InterPro" id="IPR041677">
    <property type="entry name" value="DNA2/NAM7_AAA_11"/>
</dbReference>
<dbReference type="InterPro" id="IPR041679">
    <property type="entry name" value="DNA2/NAM7-like_C"/>
</dbReference>
<dbReference type="Proteomes" id="UP000606786">
    <property type="component" value="Unassembled WGS sequence"/>
</dbReference>
<feature type="domain" description="DNA2/NAM7 helicase-like C-terminal" evidence="3">
    <location>
        <begin position="497"/>
        <end position="639"/>
    </location>
</feature>
<dbReference type="AlphaFoldDB" id="A0A811VAJ5"/>
<dbReference type="Pfam" id="PF13087">
    <property type="entry name" value="AAA_12"/>
    <property type="match status" value="1"/>
</dbReference>
<evidence type="ECO:0000256" key="1">
    <source>
        <dbReference type="ARBA" id="ARBA00023158"/>
    </source>
</evidence>
<dbReference type="InterPro" id="IPR047187">
    <property type="entry name" value="SF1_C_Upf1"/>
</dbReference>